<dbReference type="OrthoDB" id="4227485at2759"/>
<feature type="coiled-coil region" evidence="1">
    <location>
        <begin position="575"/>
        <end position="609"/>
    </location>
</feature>
<reference evidence="4" key="1">
    <citation type="journal article" date="2017" name="bioRxiv">
        <title>Conservation of a gene cluster reveals novel cercosporin biosynthetic mechanisms and extends production to the genus Colletotrichum.</title>
        <authorList>
            <person name="de Jonge R."/>
            <person name="Ebert M.K."/>
            <person name="Huitt-Roehl C.R."/>
            <person name="Pal P."/>
            <person name="Suttle J.C."/>
            <person name="Spanner R.E."/>
            <person name="Neubauer J.D."/>
            <person name="Jurick W.M.II."/>
            <person name="Stott K.A."/>
            <person name="Secor G.A."/>
            <person name="Thomma B.P.H.J."/>
            <person name="Van de Peer Y."/>
            <person name="Townsend C.A."/>
            <person name="Bolton M.D."/>
        </authorList>
    </citation>
    <scope>NUCLEOTIDE SEQUENCE [LARGE SCALE GENOMIC DNA]</scope>
    <source>
        <strain evidence="4">CBS538.71</strain>
    </source>
</reference>
<dbReference type="AlphaFoldDB" id="A0A2S6CLW2"/>
<protein>
    <submittedName>
        <fullName evidence="3">Uncharacterized protein</fullName>
    </submittedName>
</protein>
<feature type="region of interest" description="Disordered" evidence="2">
    <location>
        <begin position="880"/>
        <end position="924"/>
    </location>
</feature>
<evidence type="ECO:0000256" key="2">
    <source>
        <dbReference type="SAM" id="MobiDB-lite"/>
    </source>
</evidence>
<dbReference type="InterPro" id="IPR022198">
    <property type="entry name" value="DUF3723"/>
</dbReference>
<dbReference type="EMBL" id="PNEN01000223">
    <property type="protein sequence ID" value="PPJ60726.1"/>
    <property type="molecule type" value="Genomic_DNA"/>
</dbReference>
<dbReference type="STRING" id="357750.A0A2S6CLW2"/>
<dbReference type="Pfam" id="PF12520">
    <property type="entry name" value="DUF3723"/>
    <property type="match status" value="1"/>
</dbReference>
<name>A0A2S6CLW2_9PEZI</name>
<keyword evidence="4" id="KW-1185">Reference proteome</keyword>
<accession>A0A2S6CLW2</accession>
<dbReference type="Proteomes" id="UP000237631">
    <property type="component" value="Unassembled WGS sequence"/>
</dbReference>
<keyword evidence="1" id="KW-0175">Coiled coil</keyword>
<feature type="coiled-coil region" evidence="1">
    <location>
        <begin position="653"/>
        <end position="708"/>
    </location>
</feature>
<comment type="caution">
    <text evidence="3">The sequence shown here is derived from an EMBL/GenBank/DDBJ whole genome shotgun (WGS) entry which is preliminary data.</text>
</comment>
<feature type="compositionally biased region" description="Polar residues" evidence="2">
    <location>
        <begin position="903"/>
        <end position="913"/>
    </location>
</feature>
<proteinExistence type="predicted"/>
<evidence type="ECO:0000313" key="3">
    <source>
        <dbReference type="EMBL" id="PPJ60726.1"/>
    </source>
</evidence>
<organism evidence="3 4">
    <name type="scientific">Cercospora berteroae</name>
    <dbReference type="NCBI Taxonomy" id="357750"/>
    <lineage>
        <taxon>Eukaryota</taxon>
        <taxon>Fungi</taxon>
        <taxon>Dikarya</taxon>
        <taxon>Ascomycota</taxon>
        <taxon>Pezizomycotina</taxon>
        <taxon>Dothideomycetes</taxon>
        <taxon>Dothideomycetidae</taxon>
        <taxon>Mycosphaerellales</taxon>
        <taxon>Mycosphaerellaceae</taxon>
        <taxon>Cercospora</taxon>
    </lineage>
</organism>
<evidence type="ECO:0000313" key="4">
    <source>
        <dbReference type="Proteomes" id="UP000237631"/>
    </source>
</evidence>
<gene>
    <name evidence="3" type="ORF">CBER1_11370</name>
</gene>
<feature type="compositionally biased region" description="Basic and acidic residues" evidence="2">
    <location>
        <begin position="883"/>
        <end position="899"/>
    </location>
</feature>
<sequence length="983" mass="110616">METIAHGQHYWGLARVNLSDLTYDHPAARGHRPVTARNVARLTQIFRLEGCDRLQIDQHCIDGLVDYDALYGDLTGAIAPRAQRLPATVEDIPFLHTTVRCLNGLHRKLAAEEYLDENDRWWTVRIFLDGRSETEHTTTVEEYANELCYNDGEIFRNIRLYNIAGDQEHENRWWARLTETKRKDLKQLLKNGQYSRAFDTLLPWHGLWYPIKLGSLHRLLTMKCDEEMINYLQHIAKSWEQITSLAQDAVDIGTVKALEGLAPAFSQSDSASVRQAMHLKTLFPSIDDEQERCELLRNILATSTLIPSLLTFFESLKYLEPCAKVLRSLLPPRMKRTIRQSLWGSYFQPAELVIEYPEGVIRSALPSSMTVVRSAAYLQLWLFALRHFPELTNSTPRKDSDQGKPLATEPNPLLWQRFGELACALGFATTAAKNLQGSDAVGQLATRISEQCGFEEDVRAQLVGLFGGVRIAGLTSEPSLVGSAIIPFARRYGRPFQTDHVYDKKFLYLACMFSGSSSTGFDVTSFFCKRDMISHFLSIPDISISAQFIADDTQSAAANVSDKPCSQTDTQHVESLRLEAELAAQRGRIDRLRDENTRLRSEVQDLQTRLLTTDAANQAGVEHYRQFEMKCAVTQNDLRNQLAQQEIRQHSMQEALNAEKNVLVAENANLSQQLHVTTEQLKVVNGQLQNVTEQAQNLQQQNELLDGARYDAEVANLNRSHEEQLEIVDLRGRNAGLIELCQEMERNQQAHQMVNAAEETQLICLKAFRPGGDRPKYVEMVFSASQAQHVITAYHLLNPAWIENYMYRLQNLSSGDPVILQKHDLEEWAAYGAELLAEKWKAYGTLLIYDQRDGEATILQQLRDEKKAYAAEISSASKKALASKKENTRKVIGEKRSKPTPEPSSRQQPARSKSGLKQHQARALPASRTALALEAAPNEAGTSGSGGAVTLYTQPAGTAVRTVDPYEVNARTAEEMSLSDDTL</sequence>
<evidence type="ECO:0000256" key="1">
    <source>
        <dbReference type="SAM" id="Coils"/>
    </source>
</evidence>